<accession>Q2GJM0</accession>
<dbReference type="EMBL" id="CP000235">
    <property type="protein sequence ID" value="ABD44239.1"/>
    <property type="molecule type" value="Genomic_DNA"/>
</dbReference>
<keyword evidence="2" id="KW-1185">Reference proteome</keyword>
<dbReference type="Proteomes" id="UP000001943">
    <property type="component" value="Chromosome"/>
</dbReference>
<reference evidence="1 2" key="1">
    <citation type="journal article" date="2006" name="PLoS Genet.">
        <title>Comparative genomics of emerging human ehrlichiosis agents.</title>
        <authorList>
            <person name="Dunning Hotopp J.C."/>
            <person name="Lin M."/>
            <person name="Madupu R."/>
            <person name="Crabtree J."/>
            <person name="Angiuoli S.V."/>
            <person name="Eisen J.A."/>
            <person name="Seshadri R."/>
            <person name="Ren Q."/>
            <person name="Wu M."/>
            <person name="Utterback T.R."/>
            <person name="Smith S."/>
            <person name="Lewis M."/>
            <person name="Khouri H."/>
            <person name="Zhang C."/>
            <person name="Niu H."/>
            <person name="Lin Q."/>
            <person name="Ohashi N."/>
            <person name="Zhi N."/>
            <person name="Nelson W."/>
            <person name="Brinkac L.M."/>
            <person name="Dodson R.J."/>
            <person name="Rosovitz M.J."/>
            <person name="Sundaram J."/>
            <person name="Daugherty S.C."/>
            <person name="Davidsen T."/>
            <person name="Durkin A.S."/>
            <person name="Gwinn M."/>
            <person name="Haft D.H."/>
            <person name="Selengut J.D."/>
            <person name="Sullivan S.A."/>
            <person name="Zafar N."/>
            <person name="Zhou L."/>
            <person name="Benahmed F."/>
            <person name="Forberger H."/>
            <person name="Halpin R."/>
            <person name="Mulligan S."/>
            <person name="Robinson J."/>
            <person name="White O."/>
            <person name="Rikihisa Y."/>
            <person name="Tettelin H."/>
        </authorList>
    </citation>
    <scope>NUCLEOTIDE SEQUENCE [LARGE SCALE GENOMIC DNA]</scope>
    <source>
        <strain evidence="1 2">HZ</strain>
    </source>
</reference>
<dbReference type="AlphaFoldDB" id="Q2GJM0"/>
<dbReference type="EnsemblBacteria" id="ABD44239">
    <property type="protein sequence ID" value="ABD44239"/>
    <property type="gene ID" value="APH_0854"/>
</dbReference>
<dbReference type="KEGG" id="aph:APH_0854"/>
<evidence type="ECO:0000313" key="2">
    <source>
        <dbReference type="Proteomes" id="UP000001943"/>
    </source>
</evidence>
<dbReference type="PaxDb" id="212042-APH_0854"/>
<proteinExistence type="predicted"/>
<name>Q2GJM0_ANAPZ</name>
<evidence type="ECO:0000313" key="1">
    <source>
        <dbReference type="EMBL" id="ABD44239.1"/>
    </source>
</evidence>
<gene>
    <name evidence="1" type="ordered locus">APH_0854</name>
</gene>
<organism evidence="1 2">
    <name type="scientific">Anaplasma phagocytophilum (strain HZ)</name>
    <dbReference type="NCBI Taxonomy" id="212042"/>
    <lineage>
        <taxon>Bacteria</taxon>
        <taxon>Pseudomonadati</taxon>
        <taxon>Pseudomonadota</taxon>
        <taxon>Alphaproteobacteria</taxon>
        <taxon>Rickettsiales</taxon>
        <taxon>Anaplasmataceae</taxon>
        <taxon>Anaplasma</taxon>
        <taxon>phagocytophilum group</taxon>
    </lineage>
</organism>
<protein>
    <submittedName>
        <fullName evidence="1">Uncharacterized protein</fullName>
    </submittedName>
</protein>
<sequence length="49" mass="5485">MHHIVVLPATNNKKSSRYTAFGSLVHLEHAIVAMQGKTPHVPCRMEYAI</sequence>
<dbReference type="HOGENOM" id="CLU_3131676_0_0_5"/>